<dbReference type="GO" id="GO:0005524">
    <property type="term" value="F:ATP binding"/>
    <property type="evidence" value="ECO:0007669"/>
    <property type="project" value="InterPro"/>
</dbReference>
<feature type="compositionally biased region" description="Low complexity" evidence="1">
    <location>
        <begin position="276"/>
        <end position="288"/>
    </location>
</feature>
<evidence type="ECO:0000256" key="1">
    <source>
        <dbReference type="SAM" id="MobiDB-lite"/>
    </source>
</evidence>
<dbReference type="SUPFAM" id="SSF56112">
    <property type="entry name" value="Protein kinase-like (PK-like)"/>
    <property type="match status" value="1"/>
</dbReference>
<dbReference type="Gene3D" id="1.10.510.10">
    <property type="entry name" value="Transferase(Phosphotransferase) domain 1"/>
    <property type="match status" value="1"/>
</dbReference>
<proteinExistence type="predicted"/>
<dbReference type="PROSITE" id="PS00108">
    <property type="entry name" value="PROTEIN_KINASE_ST"/>
    <property type="match status" value="1"/>
</dbReference>
<evidence type="ECO:0000313" key="4">
    <source>
        <dbReference type="Proteomes" id="UP000663827"/>
    </source>
</evidence>
<organism evidence="3 4">
    <name type="scientific">Rhizoctonia solani</name>
    <dbReference type="NCBI Taxonomy" id="456999"/>
    <lineage>
        <taxon>Eukaryota</taxon>
        <taxon>Fungi</taxon>
        <taxon>Dikarya</taxon>
        <taxon>Basidiomycota</taxon>
        <taxon>Agaricomycotina</taxon>
        <taxon>Agaricomycetes</taxon>
        <taxon>Cantharellales</taxon>
        <taxon>Ceratobasidiaceae</taxon>
        <taxon>Rhizoctonia</taxon>
    </lineage>
</organism>
<dbReference type="InterPro" id="IPR008271">
    <property type="entry name" value="Ser/Thr_kinase_AS"/>
</dbReference>
<sequence length="576" mass="64169">MAVLMSRYVARVPTTTCSKMAYPNYRPDLPAFVTTAADERQHYANTPVYQNPRLLAPEPWVPTIPGVTDGPPTHHVGIREGYLPSNDVYPPRHSPSPMPRRNLQITTDSNAGVWSRRNSEVNLVQSPSTYSPLSPSFQGVPSLPRRKIVDITLDGINYTRVDITRHVDARAIRRDMCAVYRLSPASYSNLDIFRTHPPGWDRALDDGELMLDIEHFGDDQGTLKFLLQTASRYSDSYLPTCARTTPTPSPHSTNFSAPSFATSPRYPVEWHGPEASTSGTRGYTRSSTQTPNSRPANRLSMPMPIPSPAPMWQPTEPETPEFPTPTHSTGYTSPARFAPFTNATGHDGQYHRRDSTTDSRPGSVVIDAAMTTEEVLSHLYQRGCRNVSRELDESRTSTNPVARGGGGDVYSGELYTGERVALKCVRLAIGNEDRSKLKKTAHELYVWSKCKHPNVLELLGVTHHRDQVAMVSPWMENGDLRAFLRLYPETNRQELVRVFMMPRSNLMMLEQCVQMADGVAYLHGQNIVHGDIKGANVLISQSGEAKITDFGTSALKEYTLEFAQTGSRPGLSIRWA</sequence>
<dbReference type="PANTHER" id="PTHR44329:SF214">
    <property type="entry name" value="PROTEIN KINASE DOMAIN-CONTAINING PROTEIN"/>
    <property type="match status" value="1"/>
</dbReference>
<dbReference type="SMART" id="SM00220">
    <property type="entry name" value="S_TKc"/>
    <property type="match status" value="1"/>
</dbReference>
<evidence type="ECO:0000313" key="3">
    <source>
        <dbReference type="EMBL" id="CAE7128010.1"/>
    </source>
</evidence>
<reference evidence="3" key="1">
    <citation type="submission" date="2021-01" db="EMBL/GenBank/DDBJ databases">
        <authorList>
            <person name="Kaushik A."/>
        </authorList>
    </citation>
    <scope>NUCLEOTIDE SEQUENCE</scope>
    <source>
        <strain evidence="3">AG5</strain>
    </source>
</reference>
<dbReference type="CDD" id="cd00180">
    <property type="entry name" value="PKc"/>
    <property type="match status" value="1"/>
</dbReference>
<dbReference type="AlphaFoldDB" id="A0A8H3E076"/>
<feature type="region of interest" description="Disordered" evidence="1">
    <location>
        <begin position="266"/>
        <end position="362"/>
    </location>
</feature>
<dbReference type="InterPro" id="IPR001245">
    <property type="entry name" value="Ser-Thr/Tyr_kinase_cat_dom"/>
</dbReference>
<dbReference type="InterPro" id="IPR011009">
    <property type="entry name" value="Kinase-like_dom_sf"/>
</dbReference>
<evidence type="ECO:0000259" key="2">
    <source>
        <dbReference type="PROSITE" id="PS50011"/>
    </source>
</evidence>
<gene>
    <name evidence="3" type="ORF">RDB_LOCUS61687</name>
</gene>
<dbReference type="EMBL" id="CAJNJQ010001234">
    <property type="protein sequence ID" value="CAE7128010.1"/>
    <property type="molecule type" value="Genomic_DNA"/>
</dbReference>
<dbReference type="PROSITE" id="PS50011">
    <property type="entry name" value="PROTEIN_KINASE_DOM"/>
    <property type="match status" value="1"/>
</dbReference>
<name>A0A8H3E076_9AGAM</name>
<protein>
    <recommendedName>
        <fullName evidence="2">Protein kinase domain-containing protein</fullName>
    </recommendedName>
</protein>
<feature type="domain" description="Protein kinase" evidence="2">
    <location>
        <begin position="395"/>
        <end position="576"/>
    </location>
</feature>
<feature type="non-terminal residue" evidence="3">
    <location>
        <position position="1"/>
    </location>
</feature>
<dbReference type="Proteomes" id="UP000663827">
    <property type="component" value="Unassembled WGS sequence"/>
</dbReference>
<dbReference type="InterPro" id="IPR051681">
    <property type="entry name" value="Ser/Thr_Kinases-Pseudokinases"/>
</dbReference>
<dbReference type="Pfam" id="PF07714">
    <property type="entry name" value="PK_Tyr_Ser-Thr"/>
    <property type="match status" value="1"/>
</dbReference>
<accession>A0A8H3E076</accession>
<feature type="compositionally biased region" description="Basic and acidic residues" evidence="1">
    <location>
        <begin position="348"/>
        <end position="357"/>
    </location>
</feature>
<comment type="caution">
    <text evidence="3">The sequence shown here is derived from an EMBL/GenBank/DDBJ whole genome shotgun (WGS) entry which is preliminary data.</text>
</comment>
<dbReference type="InterPro" id="IPR000719">
    <property type="entry name" value="Prot_kinase_dom"/>
</dbReference>
<dbReference type="GO" id="GO:0004674">
    <property type="term" value="F:protein serine/threonine kinase activity"/>
    <property type="evidence" value="ECO:0007669"/>
    <property type="project" value="TreeGrafter"/>
</dbReference>
<dbReference type="PANTHER" id="PTHR44329">
    <property type="entry name" value="SERINE/THREONINE-PROTEIN KINASE TNNI3K-RELATED"/>
    <property type="match status" value="1"/>
</dbReference>